<organism evidence="10 11">
    <name type="scientific">Hymenolepis diminuta</name>
    <name type="common">Rat tapeworm</name>
    <dbReference type="NCBI Taxonomy" id="6216"/>
    <lineage>
        <taxon>Eukaryota</taxon>
        <taxon>Metazoa</taxon>
        <taxon>Spiralia</taxon>
        <taxon>Lophotrochozoa</taxon>
        <taxon>Platyhelminthes</taxon>
        <taxon>Cestoda</taxon>
        <taxon>Eucestoda</taxon>
        <taxon>Cyclophyllidea</taxon>
        <taxon>Hymenolepididae</taxon>
        <taxon>Hymenolepis</taxon>
    </lineage>
</organism>
<evidence type="ECO:0000313" key="10">
    <source>
        <dbReference type="EMBL" id="VUZ51323.1"/>
    </source>
</evidence>
<keyword evidence="9" id="KW-0539">Nucleus</keyword>
<dbReference type="PANTHER" id="PTHR15975">
    <property type="entry name" value="CCR4-NOT TRANSCRIPTION COMPLEX SUBUNIT 11"/>
    <property type="match status" value="1"/>
</dbReference>
<comment type="similarity">
    <text evidence="3">Belongs to the CNOT11 family.</text>
</comment>
<reference evidence="10 11" key="1">
    <citation type="submission" date="2019-07" db="EMBL/GenBank/DDBJ databases">
        <authorList>
            <person name="Jastrzebski P J."/>
            <person name="Paukszto L."/>
            <person name="Jastrzebski P J."/>
        </authorList>
    </citation>
    <scope>NUCLEOTIDE SEQUENCE [LARGE SCALE GENOMIC DNA]</scope>
    <source>
        <strain evidence="10 11">WMS-il1</strain>
    </source>
</reference>
<evidence type="ECO:0000256" key="1">
    <source>
        <dbReference type="ARBA" id="ARBA00004123"/>
    </source>
</evidence>
<dbReference type="GO" id="GO:0005737">
    <property type="term" value="C:cytoplasm"/>
    <property type="evidence" value="ECO:0007669"/>
    <property type="project" value="UniProtKB-SubCell"/>
</dbReference>
<evidence type="ECO:0000256" key="6">
    <source>
        <dbReference type="ARBA" id="ARBA00023015"/>
    </source>
</evidence>
<evidence type="ECO:0000256" key="4">
    <source>
        <dbReference type="ARBA" id="ARBA00014872"/>
    </source>
</evidence>
<dbReference type="GO" id="GO:0030014">
    <property type="term" value="C:CCR4-NOT complex"/>
    <property type="evidence" value="ECO:0007669"/>
    <property type="project" value="InterPro"/>
</dbReference>
<evidence type="ECO:0000256" key="9">
    <source>
        <dbReference type="ARBA" id="ARBA00023242"/>
    </source>
</evidence>
<gene>
    <name evidence="10" type="ORF">WMSIL1_LOCUS10089</name>
</gene>
<keyword evidence="5" id="KW-0963">Cytoplasm</keyword>
<dbReference type="Pfam" id="PF10155">
    <property type="entry name" value="CNOT11"/>
    <property type="match status" value="1"/>
</dbReference>
<keyword evidence="6" id="KW-0805">Transcription regulation</keyword>
<keyword evidence="11" id="KW-1185">Reference proteome</keyword>
<evidence type="ECO:0000256" key="2">
    <source>
        <dbReference type="ARBA" id="ARBA00004496"/>
    </source>
</evidence>
<sequence length="442" mass="50285">MDQMIAYEVVKFITNKRHEADTFEKISEKFHQLEQKFESRPLGDYLSILLEESIVRDVCQKSLSVFLLWDVYKAENLHLNPYLGCIYSKLTESASDFPLPNQFKVFMQRLMLHPERATDLLRMTLLQILNADMDDKSNETIDFSGVESALLKQRQCMPKSSVQSLSNVIPDPEKSSQSLSTEQYVQAMVENSEVLLSLRKPLHPELIRLQPPPMPTPQIGTAENSLEVPTEEFVWLNPPTLSHEFHWDSTMGSSQSAPKLEIQQLASLSLTVSLTVAQREELIRAIKDDCKSVSFSPENFSSLVSENPTIATEYLISIQSEDELDLFLAALLEMDLNVGLLEVINQTSSRIKLPNKFVLNCIPHVLTKCQSIEDKNAQMRIARLVCLFTMSWLRNKTLNINKSSIFAEIESFCLAFCKVKEANLLYRQVKNLESGTPVDKDS</sequence>
<dbReference type="PANTHER" id="PTHR15975:SF0">
    <property type="entry name" value="CCR4-NOT TRANSCRIPTION COMPLEX SUBUNIT 11"/>
    <property type="match status" value="1"/>
</dbReference>
<protein>
    <recommendedName>
        <fullName evidence="4">CCR4-NOT transcription complex subunit 11</fullName>
    </recommendedName>
</protein>
<evidence type="ECO:0000256" key="8">
    <source>
        <dbReference type="ARBA" id="ARBA00023163"/>
    </source>
</evidence>
<dbReference type="GO" id="GO:0005634">
    <property type="term" value="C:nucleus"/>
    <property type="evidence" value="ECO:0007669"/>
    <property type="project" value="UniProtKB-SubCell"/>
</dbReference>
<dbReference type="Proteomes" id="UP000321570">
    <property type="component" value="Unassembled WGS sequence"/>
</dbReference>
<keyword evidence="8" id="KW-0804">Transcription</keyword>
<evidence type="ECO:0000256" key="3">
    <source>
        <dbReference type="ARBA" id="ARBA00008030"/>
    </source>
</evidence>
<evidence type="ECO:0000313" key="11">
    <source>
        <dbReference type="Proteomes" id="UP000321570"/>
    </source>
</evidence>
<dbReference type="GO" id="GO:0031047">
    <property type="term" value="P:regulatory ncRNA-mediated gene silencing"/>
    <property type="evidence" value="ECO:0007669"/>
    <property type="project" value="UniProtKB-KW"/>
</dbReference>
<dbReference type="InterPro" id="IPR019312">
    <property type="entry name" value="CNOT11"/>
</dbReference>
<dbReference type="AlphaFoldDB" id="A0A564YX86"/>
<comment type="subcellular location">
    <subcellularLocation>
        <location evidence="2">Cytoplasm</location>
    </subcellularLocation>
    <subcellularLocation>
        <location evidence="1">Nucleus</location>
    </subcellularLocation>
</comment>
<name>A0A564YX86_HYMDI</name>
<dbReference type="EMBL" id="CABIJS010000443">
    <property type="protein sequence ID" value="VUZ51323.1"/>
    <property type="molecule type" value="Genomic_DNA"/>
</dbReference>
<proteinExistence type="inferred from homology"/>
<keyword evidence="7" id="KW-0943">RNA-mediated gene silencing</keyword>
<evidence type="ECO:0000256" key="5">
    <source>
        <dbReference type="ARBA" id="ARBA00022490"/>
    </source>
</evidence>
<evidence type="ECO:0000256" key="7">
    <source>
        <dbReference type="ARBA" id="ARBA00023158"/>
    </source>
</evidence>
<accession>A0A564YX86</accession>